<dbReference type="NCBIfam" id="TIGR02937">
    <property type="entry name" value="sigma70-ECF"/>
    <property type="match status" value="1"/>
</dbReference>
<evidence type="ECO:0000256" key="4">
    <source>
        <dbReference type="ARBA" id="ARBA00023163"/>
    </source>
</evidence>
<evidence type="ECO:0000259" key="8">
    <source>
        <dbReference type="Pfam" id="PF04545"/>
    </source>
</evidence>
<dbReference type="CDD" id="cd06171">
    <property type="entry name" value="Sigma70_r4"/>
    <property type="match status" value="1"/>
</dbReference>
<dbReference type="SUPFAM" id="SSF88659">
    <property type="entry name" value="Sigma3 and sigma4 domains of RNA polymerase sigma factors"/>
    <property type="match status" value="2"/>
</dbReference>
<protein>
    <submittedName>
        <fullName evidence="9">RNA polymerase sigma-28 (SigD/FliA/WhiG) subunit</fullName>
    </submittedName>
</protein>
<accession>A0A2P8DTV4</accession>
<dbReference type="AlphaFoldDB" id="A0A2P8DTV4"/>
<dbReference type="OrthoDB" id="9804285at2"/>
<feature type="domain" description="RNA polymerase sigma-70 region 4" evidence="8">
    <location>
        <begin position="232"/>
        <end position="280"/>
    </location>
</feature>
<dbReference type="InterPro" id="IPR000943">
    <property type="entry name" value="RNA_pol_sigma70"/>
</dbReference>
<feature type="domain" description="RNA polymerase sigma-70 region 2" evidence="7">
    <location>
        <begin position="66"/>
        <end position="133"/>
    </location>
</feature>
<keyword evidence="1" id="KW-0805">Transcription regulation</keyword>
<evidence type="ECO:0000313" key="10">
    <source>
        <dbReference type="Proteomes" id="UP000240542"/>
    </source>
</evidence>
<name>A0A2P8DTV4_9ACTN</name>
<dbReference type="InterPro" id="IPR007630">
    <property type="entry name" value="RNA_pol_sigma70_r4"/>
</dbReference>
<dbReference type="GO" id="GO:0016987">
    <property type="term" value="F:sigma factor activity"/>
    <property type="evidence" value="ECO:0007669"/>
    <property type="project" value="UniProtKB-KW"/>
</dbReference>
<dbReference type="Proteomes" id="UP000240542">
    <property type="component" value="Unassembled WGS sequence"/>
</dbReference>
<dbReference type="InterPro" id="IPR007627">
    <property type="entry name" value="RNA_pol_sigma70_r2"/>
</dbReference>
<dbReference type="Pfam" id="PF04545">
    <property type="entry name" value="Sigma70_r4"/>
    <property type="match status" value="1"/>
</dbReference>
<dbReference type="SUPFAM" id="SSF88946">
    <property type="entry name" value="Sigma2 domain of RNA polymerase sigma factors"/>
    <property type="match status" value="1"/>
</dbReference>
<evidence type="ECO:0000313" key="9">
    <source>
        <dbReference type="EMBL" id="PSL00622.1"/>
    </source>
</evidence>
<evidence type="ECO:0000259" key="6">
    <source>
        <dbReference type="Pfam" id="PF04539"/>
    </source>
</evidence>
<feature type="compositionally biased region" description="Polar residues" evidence="5">
    <location>
        <begin position="1"/>
        <end position="15"/>
    </location>
</feature>
<dbReference type="RefSeq" id="WP_106580825.1">
    <property type="nucleotide sequence ID" value="NZ_PYGA01000001.1"/>
</dbReference>
<dbReference type="PRINTS" id="PR00046">
    <property type="entry name" value="SIGMA70FCT"/>
</dbReference>
<dbReference type="PANTHER" id="PTHR30385">
    <property type="entry name" value="SIGMA FACTOR F FLAGELLAR"/>
    <property type="match status" value="1"/>
</dbReference>
<dbReference type="InterPro" id="IPR007624">
    <property type="entry name" value="RNA_pol_sigma70_r3"/>
</dbReference>
<evidence type="ECO:0000256" key="2">
    <source>
        <dbReference type="ARBA" id="ARBA00023082"/>
    </source>
</evidence>
<dbReference type="GO" id="GO:0003677">
    <property type="term" value="F:DNA binding"/>
    <property type="evidence" value="ECO:0007669"/>
    <property type="project" value="UniProtKB-KW"/>
</dbReference>
<reference evidence="9 10" key="1">
    <citation type="submission" date="2018-03" db="EMBL/GenBank/DDBJ databases">
        <title>Genomic Encyclopedia of Archaeal and Bacterial Type Strains, Phase II (KMG-II): from individual species to whole genera.</title>
        <authorList>
            <person name="Goeker M."/>
        </authorList>
    </citation>
    <scope>NUCLEOTIDE SEQUENCE [LARGE SCALE GENOMIC DNA]</scope>
    <source>
        <strain evidence="9 10">DSM 45312</strain>
    </source>
</reference>
<dbReference type="Gene3D" id="1.20.140.160">
    <property type="match status" value="1"/>
</dbReference>
<feature type="region of interest" description="Disordered" evidence="5">
    <location>
        <begin position="1"/>
        <end position="36"/>
    </location>
</feature>
<dbReference type="InterPro" id="IPR014284">
    <property type="entry name" value="RNA_pol_sigma-70_dom"/>
</dbReference>
<gene>
    <name evidence="9" type="ORF">CLV63_10196</name>
</gene>
<dbReference type="EMBL" id="PYGA01000001">
    <property type="protein sequence ID" value="PSL00622.1"/>
    <property type="molecule type" value="Genomic_DNA"/>
</dbReference>
<keyword evidence="10" id="KW-1185">Reference proteome</keyword>
<organism evidence="9 10">
    <name type="scientific">Murinocardiopsis flavida</name>
    <dbReference type="NCBI Taxonomy" id="645275"/>
    <lineage>
        <taxon>Bacteria</taxon>
        <taxon>Bacillati</taxon>
        <taxon>Actinomycetota</taxon>
        <taxon>Actinomycetes</taxon>
        <taxon>Streptosporangiales</taxon>
        <taxon>Nocardiopsidaceae</taxon>
        <taxon>Murinocardiopsis</taxon>
    </lineage>
</organism>
<evidence type="ECO:0000256" key="1">
    <source>
        <dbReference type="ARBA" id="ARBA00023015"/>
    </source>
</evidence>
<dbReference type="NCBIfam" id="TIGR02980">
    <property type="entry name" value="SigBFG"/>
    <property type="match status" value="1"/>
</dbReference>
<dbReference type="InterPro" id="IPR014322">
    <property type="entry name" value="RNA_pol_sigma-B/F/G"/>
</dbReference>
<dbReference type="InterPro" id="IPR013324">
    <property type="entry name" value="RNA_pol_sigma_r3/r4-like"/>
</dbReference>
<evidence type="ECO:0000259" key="7">
    <source>
        <dbReference type="Pfam" id="PF04542"/>
    </source>
</evidence>
<evidence type="ECO:0000256" key="3">
    <source>
        <dbReference type="ARBA" id="ARBA00023125"/>
    </source>
</evidence>
<keyword evidence="2" id="KW-0731">Sigma factor</keyword>
<comment type="caution">
    <text evidence="9">The sequence shown here is derived from an EMBL/GenBank/DDBJ whole genome shotgun (WGS) entry which is preliminary data.</text>
</comment>
<feature type="domain" description="RNA polymerase sigma-70 region 3" evidence="6">
    <location>
        <begin position="143"/>
        <end position="207"/>
    </location>
</feature>
<proteinExistence type="predicted"/>
<keyword evidence="4" id="KW-0804">Transcription</keyword>
<dbReference type="InterPro" id="IPR013325">
    <property type="entry name" value="RNA_pol_sigma_r2"/>
</dbReference>
<dbReference type="Pfam" id="PF04542">
    <property type="entry name" value="Sigma70_r2"/>
    <property type="match status" value="1"/>
</dbReference>
<feature type="compositionally biased region" description="Basic and acidic residues" evidence="5">
    <location>
        <begin position="16"/>
        <end position="36"/>
    </location>
</feature>
<dbReference type="Pfam" id="PF04539">
    <property type="entry name" value="Sigma70_r3"/>
    <property type="match status" value="1"/>
</dbReference>
<keyword evidence="3" id="KW-0238">DNA-binding</keyword>
<evidence type="ECO:0000256" key="5">
    <source>
        <dbReference type="SAM" id="MobiDB-lite"/>
    </source>
</evidence>
<dbReference type="GO" id="GO:0006352">
    <property type="term" value="P:DNA-templated transcription initiation"/>
    <property type="evidence" value="ECO:0007669"/>
    <property type="project" value="InterPro"/>
</dbReference>
<dbReference type="Gene3D" id="1.20.120.1810">
    <property type="match status" value="1"/>
</dbReference>
<dbReference type="PANTHER" id="PTHR30385:SF4">
    <property type="entry name" value="RNA POLYMERASE SIGMA-E FACTOR"/>
    <property type="match status" value="1"/>
</dbReference>
<sequence>MSSTRLGTRIPTRTHSVAEPRRHRPPARDDHRDTHRDNDTEWLFAELARVPDHSEEAHRICARLAKIHAPVVEREARRYRDRGVAQEDLRQVARVGLMKAIRGFDPGRGKPFMSYLLPTMTGELKRHFRDNTWAVHAPRAHQERRAELNRFTTEFTQRHSRSPSLTEIGAHMGLDAKATGEMLGACSAYSALSLDRPYGTNEEGEETMLGDSIGAADPGIELAVDREALKQALVGIPPRERRILLLRFFGDQTQAQIAEAMGCSQMHVSRLLNSTLTRLRRAMLHDS</sequence>